<comment type="caution">
    <text evidence="2">The sequence shown here is derived from an EMBL/GenBank/DDBJ whole genome shotgun (WGS) entry which is preliminary data.</text>
</comment>
<organism evidence="2 3">
    <name type="scientific">Mycobacterium marinum</name>
    <dbReference type="NCBI Taxonomy" id="1781"/>
    <lineage>
        <taxon>Bacteria</taxon>
        <taxon>Bacillati</taxon>
        <taxon>Actinomycetota</taxon>
        <taxon>Actinomycetes</taxon>
        <taxon>Mycobacteriales</taxon>
        <taxon>Mycobacteriaceae</taxon>
        <taxon>Mycobacterium</taxon>
        <taxon>Mycobacterium ulcerans group</taxon>
    </lineage>
</organism>
<accession>A0A3E2N362</accession>
<feature type="domain" description="PE" evidence="1">
    <location>
        <begin position="23"/>
        <end position="113"/>
    </location>
</feature>
<dbReference type="SUPFAM" id="SSF140459">
    <property type="entry name" value="PE/PPE dimer-like"/>
    <property type="match status" value="1"/>
</dbReference>
<dbReference type="Pfam" id="PF00934">
    <property type="entry name" value="PE"/>
    <property type="match status" value="1"/>
</dbReference>
<dbReference type="InterPro" id="IPR038332">
    <property type="entry name" value="PPE_sf"/>
</dbReference>
<proteinExistence type="predicted"/>
<gene>
    <name evidence="2" type="ORF">DAVIS_00138</name>
</gene>
<name>A0A3E2N362_MYCMR</name>
<dbReference type="AlphaFoldDB" id="A0A3E2N362"/>
<evidence type="ECO:0000313" key="3">
    <source>
        <dbReference type="Proteomes" id="UP000257451"/>
    </source>
</evidence>
<evidence type="ECO:0000313" key="2">
    <source>
        <dbReference type="EMBL" id="RFZ47962.1"/>
    </source>
</evidence>
<dbReference type="Gene3D" id="1.10.287.850">
    <property type="entry name" value="HP0062-like domain"/>
    <property type="match status" value="1"/>
</dbReference>
<protein>
    <submittedName>
        <fullName evidence="2">PE family protein</fullName>
    </submittedName>
</protein>
<dbReference type="Proteomes" id="UP000257451">
    <property type="component" value="Unassembled WGS sequence"/>
</dbReference>
<evidence type="ECO:0000259" key="1">
    <source>
        <dbReference type="Pfam" id="PF00934"/>
    </source>
</evidence>
<dbReference type="InterPro" id="IPR000084">
    <property type="entry name" value="PE-PGRS_N"/>
</dbReference>
<reference evidence="2 3" key="1">
    <citation type="journal article" date="2018" name="Sci. Rep.">
        <title>Extensive genomic diversity among Mycobacterium marinum strains revealed by whole genome sequencing.</title>
        <authorList>
            <person name="Das S."/>
            <person name="Pettersson B.M."/>
            <person name="Behra P.R."/>
            <person name="Mallick A."/>
            <person name="Cheramie M."/>
            <person name="Ramesh M."/>
            <person name="Shirreff L."/>
            <person name="DuCote T."/>
            <person name="Dasgupta S."/>
            <person name="Ennis D.G."/>
            <person name="Kirsebom L.A."/>
        </authorList>
    </citation>
    <scope>NUCLEOTIDE SEQUENCE [LARGE SCALE GENOMIC DNA]</scope>
    <source>
        <strain evidence="2 3">Davis1</strain>
    </source>
</reference>
<sequence>MLACEDGPHGAVRRTGGMAVSLVVAEPDALSNAAGHLAGIGSKIEDATAAGAGPTTTVAAAASDDVSIAISEFFGTYGKQFQTFSARAAAFHDEFVSLLRGGAAAYLDTEFANARLGQANPVNSPAPAAAAPGGAFLAGLSAGNTELGPITGAISVGELLPGAPPEIGAAISILGGGSLLPGLFGFGPFAPTTGSPAVAEGPWQTLFANTGANLQTVYSDWAAHPFPVAQQVIANQAEYARTIGGGFAAAAQDLPATVANLPANIGLAVADAVNFPAELQGYLGKQVGYGQVVVDALQNAGAELPQTLPNFFGDVDKVNQAVMAGDYNDAVDYVPRAAVDLFLSGVNINNLSQITVEGPAGELLPLMSLPAQMQQDLIDLLPPGAILTQMVQNSFNATNTVVNSIALAAIGPPIATLDGFATGLTVLGGAVATGNGVGAVGALLDMPAYVLDGFLNGETVVELRVPVSETVTIPLTPLTPPIVVGANTPVLVRMPFGGVLAQPQPITATIELPGTGSPAPLDITIPDMQVAGVVPTLLNVIPQRVAEAIAPE</sequence>
<dbReference type="EMBL" id="PEDF01000011">
    <property type="protein sequence ID" value="RFZ47962.1"/>
    <property type="molecule type" value="Genomic_DNA"/>
</dbReference>